<evidence type="ECO:0000313" key="3">
    <source>
        <dbReference type="Proteomes" id="UP000219338"/>
    </source>
</evidence>
<keyword evidence="1" id="KW-0732">Signal</keyword>
<dbReference type="EMBL" id="FUEG01000024">
    <property type="protein sequence ID" value="SJL14564.1"/>
    <property type="molecule type" value="Genomic_DNA"/>
</dbReference>
<feature type="signal peptide" evidence="1">
    <location>
        <begin position="1"/>
        <end position="17"/>
    </location>
</feature>
<accession>A0A284S0M6</accession>
<dbReference type="Proteomes" id="UP000219338">
    <property type="component" value="Unassembled WGS sequence"/>
</dbReference>
<proteinExistence type="predicted"/>
<evidence type="ECO:0000256" key="1">
    <source>
        <dbReference type="SAM" id="SignalP"/>
    </source>
</evidence>
<sequence length="154" mass="16723">MVDGCLAVIELVVTMTAVVVDVGRTRSDEGQSVYCIRISFIHMLAPRRYPGQQEDAYELVGFLATFPVACSSFSDIGTSRPCGIDKEMKAWLAGCEAGGMLQWLRALGLGFPWRDVSSEDCVSKDTPSHSVLKASTSTVADARISRCISKLRQA</sequence>
<dbReference type="AlphaFoldDB" id="A0A284S0M6"/>
<evidence type="ECO:0000313" key="2">
    <source>
        <dbReference type="EMBL" id="SJL14564.1"/>
    </source>
</evidence>
<protein>
    <submittedName>
        <fullName evidence="2">Uncharacterized protein</fullName>
    </submittedName>
</protein>
<name>A0A284S0M6_ARMOS</name>
<organism evidence="2 3">
    <name type="scientific">Armillaria ostoyae</name>
    <name type="common">Armillaria root rot fungus</name>
    <dbReference type="NCBI Taxonomy" id="47428"/>
    <lineage>
        <taxon>Eukaryota</taxon>
        <taxon>Fungi</taxon>
        <taxon>Dikarya</taxon>
        <taxon>Basidiomycota</taxon>
        <taxon>Agaricomycotina</taxon>
        <taxon>Agaricomycetes</taxon>
        <taxon>Agaricomycetidae</taxon>
        <taxon>Agaricales</taxon>
        <taxon>Marasmiineae</taxon>
        <taxon>Physalacriaceae</taxon>
        <taxon>Armillaria</taxon>
    </lineage>
</organism>
<feature type="chain" id="PRO_5013193636" evidence="1">
    <location>
        <begin position="18"/>
        <end position="154"/>
    </location>
</feature>
<gene>
    <name evidence="2" type="ORF">ARMOST_18027</name>
</gene>
<keyword evidence="3" id="KW-1185">Reference proteome</keyword>
<reference evidence="3" key="1">
    <citation type="journal article" date="2017" name="Nat. Ecol. Evol.">
        <title>Genome expansion and lineage-specific genetic innovations in the forest pathogenic fungi Armillaria.</title>
        <authorList>
            <person name="Sipos G."/>
            <person name="Prasanna A.N."/>
            <person name="Walter M.C."/>
            <person name="O'Connor E."/>
            <person name="Balint B."/>
            <person name="Krizsan K."/>
            <person name="Kiss B."/>
            <person name="Hess J."/>
            <person name="Varga T."/>
            <person name="Slot J."/>
            <person name="Riley R."/>
            <person name="Boka B."/>
            <person name="Rigling D."/>
            <person name="Barry K."/>
            <person name="Lee J."/>
            <person name="Mihaltcheva S."/>
            <person name="LaButti K."/>
            <person name="Lipzen A."/>
            <person name="Waldron R."/>
            <person name="Moloney N.M."/>
            <person name="Sperisen C."/>
            <person name="Kredics L."/>
            <person name="Vagvoelgyi C."/>
            <person name="Patrignani A."/>
            <person name="Fitzpatrick D."/>
            <person name="Nagy I."/>
            <person name="Doyle S."/>
            <person name="Anderson J.B."/>
            <person name="Grigoriev I.V."/>
            <person name="Gueldener U."/>
            <person name="Muensterkoetter M."/>
            <person name="Nagy L.G."/>
        </authorList>
    </citation>
    <scope>NUCLEOTIDE SEQUENCE [LARGE SCALE GENOMIC DNA]</scope>
    <source>
        <strain evidence="3">C18/9</strain>
    </source>
</reference>